<proteinExistence type="inferred from homology"/>
<keyword evidence="3 6" id="KW-0949">S-adenosyl-L-methionine</keyword>
<dbReference type="PANTHER" id="PTHR46098:SF1">
    <property type="entry name" value="TRNA (CYTOSINE(38)-C(5))-METHYLTRANSFERASE"/>
    <property type="match status" value="1"/>
</dbReference>
<feature type="region of interest" description="Disordered" evidence="9">
    <location>
        <begin position="193"/>
        <end position="233"/>
    </location>
</feature>
<evidence type="ECO:0000256" key="3">
    <source>
        <dbReference type="ARBA" id="ARBA00022691"/>
    </source>
</evidence>
<evidence type="ECO:0000256" key="2">
    <source>
        <dbReference type="ARBA" id="ARBA00022679"/>
    </source>
</evidence>
<evidence type="ECO:0000256" key="4">
    <source>
        <dbReference type="ARBA" id="ARBA00022747"/>
    </source>
</evidence>
<dbReference type="PROSITE" id="PS00094">
    <property type="entry name" value="C5_MTASE_1"/>
    <property type="match status" value="1"/>
</dbReference>
<dbReference type="Proteomes" id="UP000279089">
    <property type="component" value="Unassembled WGS sequence"/>
</dbReference>
<accession>A0A3N4N6Q8</accession>
<evidence type="ECO:0000256" key="9">
    <source>
        <dbReference type="SAM" id="MobiDB-lite"/>
    </source>
</evidence>
<dbReference type="GO" id="GO:0003886">
    <property type="term" value="F:DNA (cytosine-5-)-methyltransferase activity"/>
    <property type="evidence" value="ECO:0007669"/>
    <property type="project" value="UniProtKB-EC"/>
</dbReference>
<feature type="active site" evidence="6">
    <location>
        <position position="72"/>
    </location>
</feature>
<evidence type="ECO:0000256" key="6">
    <source>
        <dbReference type="PROSITE-ProRule" id="PRU01016"/>
    </source>
</evidence>
<dbReference type="OrthoDB" id="32195at2"/>
<comment type="catalytic activity">
    <reaction evidence="5 8">
        <text>a 2'-deoxycytidine in DNA + S-adenosyl-L-methionine = a 5-methyl-2'-deoxycytidine in DNA + S-adenosyl-L-homocysteine + H(+)</text>
        <dbReference type="Rhea" id="RHEA:13681"/>
        <dbReference type="Rhea" id="RHEA-COMP:11369"/>
        <dbReference type="Rhea" id="RHEA-COMP:11370"/>
        <dbReference type="ChEBI" id="CHEBI:15378"/>
        <dbReference type="ChEBI" id="CHEBI:57856"/>
        <dbReference type="ChEBI" id="CHEBI:59789"/>
        <dbReference type="ChEBI" id="CHEBI:85452"/>
        <dbReference type="ChEBI" id="CHEBI:85454"/>
        <dbReference type="EC" id="2.1.1.37"/>
    </reaction>
</comment>
<keyword evidence="4" id="KW-0680">Restriction system</keyword>
<dbReference type="GO" id="GO:0009307">
    <property type="term" value="P:DNA restriction-modification system"/>
    <property type="evidence" value="ECO:0007669"/>
    <property type="project" value="UniProtKB-KW"/>
</dbReference>
<reference evidence="11" key="1">
    <citation type="submission" date="2018-11" db="EMBL/GenBank/DDBJ databases">
        <title>Chitinophaga lutea sp.nov., isolate from arsenic contaminated soil.</title>
        <authorList>
            <person name="Zong Y."/>
        </authorList>
    </citation>
    <scope>NUCLEOTIDE SEQUENCE [LARGE SCALE GENOMIC DNA]</scope>
    <source>
        <strain evidence="11">YLT18</strain>
    </source>
</reference>
<evidence type="ECO:0000313" key="11">
    <source>
        <dbReference type="Proteomes" id="UP000279089"/>
    </source>
</evidence>
<dbReference type="Gene3D" id="3.40.50.150">
    <property type="entry name" value="Vaccinia Virus protein VP39"/>
    <property type="match status" value="1"/>
</dbReference>
<dbReference type="EC" id="2.1.1.37" evidence="8"/>
<evidence type="ECO:0000256" key="5">
    <source>
        <dbReference type="ARBA" id="ARBA00047422"/>
    </source>
</evidence>
<dbReference type="SUPFAM" id="SSF53335">
    <property type="entry name" value="S-adenosyl-L-methionine-dependent methyltransferases"/>
    <property type="match status" value="1"/>
</dbReference>
<dbReference type="InterPro" id="IPR001525">
    <property type="entry name" value="C5_MeTfrase"/>
</dbReference>
<organism evidence="10 11">
    <name type="scientific">Chitinophaga barathri</name>
    <dbReference type="NCBI Taxonomy" id="1647451"/>
    <lineage>
        <taxon>Bacteria</taxon>
        <taxon>Pseudomonadati</taxon>
        <taxon>Bacteroidota</taxon>
        <taxon>Chitinophagia</taxon>
        <taxon>Chitinophagales</taxon>
        <taxon>Chitinophagaceae</taxon>
        <taxon>Chitinophaga</taxon>
    </lineage>
</organism>
<evidence type="ECO:0000256" key="1">
    <source>
        <dbReference type="ARBA" id="ARBA00022603"/>
    </source>
</evidence>
<keyword evidence="11" id="KW-1185">Reference proteome</keyword>
<keyword evidence="2 6" id="KW-0808">Transferase</keyword>
<dbReference type="Pfam" id="PF00145">
    <property type="entry name" value="DNA_methylase"/>
    <property type="match status" value="1"/>
</dbReference>
<dbReference type="PRINTS" id="PR00105">
    <property type="entry name" value="C5METTRFRASE"/>
</dbReference>
<dbReference type="InterPro" id="IPR029063">
    <property type="entry name" value="SAM-dependent_MTases_sf"/>
</dbReference>
<dbReference type="PANTHER" id="PTHR46098">
    <property type="entry name" value="TRNA (CYTOSINE(38)-C(5))-METHYLTRANSFERASE"/>
    <property type="match status" value="1"/>
</dbReference>
<dbReference type="EMBL" id="RMBX01000001">
    <property type="protein sequence ID" value="RPD43333.1"/>
    <property type="molecule type" value="Genomic_DNA"/>
</dbReference>
<keyword evidence="1 6" id="KW-0489">Methyltransferase</keyword>
<dbReference type="InterPro" id="IPR018117">
    <property type="entry name" value="C5_DNA_meth_AS"/>
</dbReference>
<sequence length="265" mass="30282">MRHGSLFSGIGGFDLAAHWMGWQNMFHCEINEFCNNVLQHYWPQSVSIKNIIGYDWKKWKKKIDVLSGGFPCQPFSLAGKRLGKNDERHLWPAMLEAIRAIRPRWVVAENVRGLVSWSEGLVFEEVQADLEAEGYQVLASVLPAAGVGAPHRRERVFLVAYSGDQSWKPTPEQRREECRREWEKIWGRPPATAPVRNAAYTNSQQRPEGRYKPQGSAAAEQHPGALHAWPPRDAWKDFPTQSPLCCSYDELSGRLDGIAFSRWRN</sequence>
<dbReference type="GO" id="GO:0032259">
    <property type="term" value="P:methylation"/>
    <property type="evidence" value="ECO:0007669"/>
    <property type="project" value="UniProtKB-KW"/>
</dbReference>
<evidence type="ECO:0000313" key="10">
    <source>
        <dbReference type="EMBL" id="RPD43333.1"/>
    </source>
</evidence>
<dbReference type="InterPro" id="IPR050750">
    <property type="entry name" value="C5-MTase"/>
</dbReference>
<dbReference type="PROSITE" id="PS51679">
    <property type="entry name" value="SAM_MT_C5"/>
    <property type="match status" value="1"/>
</dbReference>
<evidence type="ECO:0000256" key="7">
    <source>
        <dbReference type="RuleBase" id="RU000416"/>
    </source>
</evidence>
<gene>
    <name evidence="10" type="primary">dcm</name>
    <name evidence="10" type="ORF">EG028_01310</name>
</gene>
<dbReference type="AlphaFoldDB" id="A0A3N4N6Q8"/>
<dbReference type="NCBIfam" id="TIGR00675">
    <property type="entry name" value="dcm"/>
    <property type="match status" value="1"/>
</dbReference>
<name>A0A3N4N6Q8_9BACT</name>
<comment type="similarity">
    <text evidence="6 7">Belongs to the class I-like SAM-binding methyltransferase superfamily. C5-methyltransferase family.</text>
</comment>
<evidence type="ECO:0000256" key="8">
    <source>
        <dbReference type="RuleBase" id="RU000417"/>
    </source>
</evidence>
<comment type="caution">
    <text evidence="10">The sequence shown here is derived from an EMBL/GenBank/DDBJ whole genome shotgun (WGS) entry which is preliminary data.</text>
</comment>
<protein>
    <recommendedName>
        <fullName evidence="8">Cytosine-specific methyltransferase</fullName>
        <ecNumber evidence="8">2.1.1.37</ecNumber>
    </recommendedName>
</protein>